<comment type="caution">
    <text evidence="3">The sequence shown here is derived from an EMBL/GenBank/DDBJ whole genome shotgun (WGS) entry which is preliminary data.</text>
</comment>
<comment type="similarity">
    <text evidence="1">Belongs to the ustYa family.</text>
</comment>
<evidence type="ECO:0000256" key="2">
    <source>
        <dbReference type="SAM" id="Phobius"/>
    </source>
</evidence>
<proteinExistence type="inferred from homology"/>
<reference evidence="3 4" key="1">
    <citation type="journal article" date="2023" name="G3 (Bethesda)">
        <title>A chromosome-level genome assembly of Zasmidium syzygii isolated from banana leaves.</title>
        <authorList>
            <person name="van Westerhoven A.C."/>
            <person name="Mehrabi R."/>
            <person name="Talebi R."/>
            <person name="Steentjes M.B.F."/>
            <person name="Corcolon B."/>
            <person name="Chong P.A."/>
            <person name="Kema G.H.J."/>
            <person name="Seidl M.F."/>
        </authorList>
    </citation>
    <scope>NUCLEOTIDE SEQUENCE [LARGE SCALE GENOMIC DNA]</scope>
    <source>
        <strain evidence="3 4">P124</strain>
    </source>
</reference>
<gene>
    <name evidence="3" type="ORF">PRZ48_002096</name>
</gene>
<sequence length="256" mass="30109">MRYSRIRSFDETLSKEEHFELNDDAFVTKQSLFTKYRTLILAHIVLAVFYISSIAYLINAWHSCNVHGPNLLESPAWKALYWQKQLFVFGERKEGQPRYTGPPGEDVDQAWHDLLNNQNIRIEPDVMRRLGREDIGIKVPGEDAYLGTLNVFHELHCLKRLHQYMYQEHYFPNLTTEQREMNLIHNAHCIDFLRQSALCHADTGLITYEWTSSTRIPLANITRHQCVDWERLSGWVEERSVDMLRPGWLVHPTLGE</sequence>
<evidence type="ECO:0000313" key="4">
    <source>
        <dbReference type="Proteomes" id="UP001305779"/>
    </source>
</evidence>
<evidence type="ECO:0008006" key="5">
    <source>
        <dbReference type="Google" id="ProtNLM"/>
    </source>
</evidence>
<accession>A0ABR0F5T6</accession>
<name>A0ABR0F5T6_ZASCE</name>
<organism evidence="3 4">
    <name type="scientific">Zasmidium cellare</name>
    <name type="common">Wine cellar mold</name>
    <name type="synonym">Racodium cellare</name>
    <dbReference type="NCBI Taxonomy" id="395010"/>
    <lineage>
        <taxon>Eukaryota</taxon>
        <taxon>Fungi</taxon>
        <taxon>Dikarya</taxon>
        <taxon>Ascomycota</taxon>
        <taxon>Pezizomycotina</taxon>
        <taxon>Dothideomycetes</taxon>
        <taxon>Dothideomycetidae</taxon>
        <taxon>Mycosphaerellales</taxon>
        <taxon>Mycosphaerellaceae</taxon>
        <taxon>Zasmidium</taxon>
    </lineage>
</organism>
<evidence type="ECO:0000256" key="1">
    <source>
        <dbReference type="ARBA" id="ARBA00035112"/>
    </source>
</evidence>
<dbReference type="InterPro" id="IPR021765">
    <property type="entry name" value="UstYa-like"/>
</dbReference>
<dbReference type="PANTHER" id="PTHR33365">
    <property type="entry name" value="YALI0B05434P"/>
    <property type="match status" value="1"/>
</dbReference>
<keyword evidence="4" id="KW-1185">Reference proteome</keyword>
<dbReference type="PANTHER" id="PTHR33365:SF7">
    <property type="entry name" value="TAT PATHWAY SIGNAL SEQUENCE"/>
    <property type="match status" value="1"/>
</dbReference>
<dbReference type="Proteomes" id="UP001305779">
    <property type="component" value="Unassembled WGS sequence"/>
</dbReference>
<dbReference type="EMBL" id="JAXOVC010000001">
    <property type="protein sequence ID" value="KAK4508358.1"/>
    <property type="molecule type" value="Genomic_DNA"/>
</dbReference>
<dbReference type="Pfam" id="PF11807">
    <property type="entry name" value="UstYa"/>
    <property type="match status" value="1"/>
</dbReference>
<keyword evidence="2" id="KW-0812">Transmembrane</keyword>
<keyword evidence="2" id="KW-1133">Transmembrane helix</keyword>
<keyword evidence="2" id="KW-0472">Membrane</keyword>
<evidence type="ECO:0000313" key="3">
    <source>
        <dbReference type="EMBL" id="KAK4508358.1"/>
    </source>
</evidence>
<feature type="transmembrane region" description="Helical" evidence="2">
    <location>
        <begin position="39"/>
        <end position="58"/>
    </location>
</feature>
<protein>
    <recommendedName>
        <fullName evidence="5">Tat pathway signal sequence</fullName>
    </recommendedName>
</protein>